<evidence type="ECO:0000313" key="2">
    <source>
        <dbReference type="Proteomes" id="UP001517388"/>
    </source>
</evidence>
<dbReference type="Proteomes" id="UP001517388">
    <property type="component" value="Unassembled WGS sequence"/>
</dbReference>
<evidence type="ECO:0000313" key="1">
    <source>
        <dbReference type="EMBL" id="MTJ45035.1"/>
    </source>
</evidence>
<comment type="caution">
    <text evidence="1">The sequence shown here is derived from an EMBL/GenBank/DDBJ whole genome shotgun (WGS) entry which is preliminary data.</text>
</comment>
<proteinExistence type="predicted"/>
<protein>
    <submittedName>
        <fullName evidence="1">Uncharacterized protein</fullName>
    </submittedName>
</protein>
<organism evidence="1 2">
    <name type="scientific">Dolichospermum flos-aquae UHCC 0037</name>
    <dbReference type="NCBI Taxonomy" id="2590026"/>
    <lineage>
        <taxon>Bacteria</taxon>
        <taxon>Bacillati</taxon>
        <taxon>Cyanobacteriota</taxon>
        <taxon>Cyanophyceae</taxon>
        <taxon>Nostocales</taxon>
        <taxon>Aphanizomenonaceae</taxon>
        <taxon>Dolichospermum</taxon>
    </lineage>
</organism>
<gene>
    <name evidence="1" type="ORF">FJR39_18525</name>
</gene>
<accession>A0ACC7S957</accession>
<dbReference type="EMBL" id="VILF01000005">
    <property type="protein sequence ID" value="MTJ45035.1"/>
    <property type="molecule type" value="Genomic_DNA"/>
</dbReference>
<name>A0ACC7S957_DOLFA</name>
<keyword evidence="2" id="KW-1185">Reference proteome</keyword>
<reference evidence="2" key="1">
    <citation type="journal article" date="2020" name="Toxins">
        <title>Phylogenomic Analysis of Secondary Metabolism in the Toxic Cyanobacterial Genera Anabaena, Dolichospermum and Aphanizomenon.</title>
        <authorList>
            <person name="Oesterholm J."/>
            <person name="Popin R.V."/>
            <person name="Fewer D.P."/>
            <person name="Sivonen K."/>
        </authorList>
    </citation>
    <scope>NUCLEOTIDE SEQUENCE [LARGE SCALE GENOMIC DNA]</scope>
    <source>
        <strain evidence="2">UHCC 0037</strain>
    </source>
</reference>
<sequence length="64" mass="7213">MIQQLIKAPLPNPLLRGEGKGISNWTKIFTVIASEGKQSQPLELLHFTSFHMANATQRLRNEIV</sequence>